<organism evidence="1 2">
    <name type="scientific">Streptomyces doebereineriae</name>
    <dbReference type="NCBI Taxonomy" id="3075528"/>
    <lineage>
        <taxon>Bacteria</taxon>
        <taxon>Bacillati</taxon>
        <taxon>Actinomycetota</taxon>
        <taxon>Actinomycetes</taxon>
        <taxon>Kitasatosporales</taxon>
        <taxon>Streptomycetaceae</taxon>
        <taxon>Streptomyces</taxon>
    </lineage>
</organism>
<sequence length="152" mass="16209">MPARPELAHPGDEAIAAAMSRTLTALSAVVQALGDGEHTLNLVAERTDDAFVTGRTDLSVGDEDEFCALRMLLVFALEGSTIRSAVLIATTAAEPHPRACGWSVRDGWLHPMDSHDLQAAVIPCPDVLAVEREVYDAPVLLLLDADEEGPRA</sequence>
<protein>
    <submittedName>
        <fullName evidence="1">Uncharacterized protein</fullName>
    </submittedName>
</protein>
<evidence type="ECO:0000313" key="1">
    <source>
        <dbReference type="EMBL" id="MDT0484445.1"/>
    </source>
</evidence>
<dbReference type="RefSeq" id="WP_311717305.1">
    <property type="nucleotide sequence ID" value="NZ_JAVREZ010000012.1"/>
</dbReference>
<evidence type="ECO:0000313" key="2">
    <source>
        <dbReference type="Proteomes" id="UP001183824"/>
    </source>
</evidence>
<name>A0ABU2VFV4_9ACTN</name>
<keyword evidence="2" id="KW-1185">Reference proteome</keyword>
<proteinExistence type="predicted"/>
<gene>
    <name evidence="1" type="ORF">RNB18_30260</name>
</gene>
<comment type="caution">
    <text evidence="1">The sequence shown here is derived from an EMBL/GenBank/DDBJ whole genome shotgun (WGS) entry which is preliminary data.</text>
</comment>
<dbReference type="Proteomes" id="UP001183824">
    <property type="component" value="Unassembled WGS sequence"/>
</dbReference>
<accession>A0ABU2VFV4</accession>
<reference evidence="2" key="1">
    <citation type="submission" date="2023-07" db="EMBL/GenBank/DDBJ databases">
        <title>30 novel species of actinomycetes from the DSMZ collection.</title>
        <authorList>
            <person name="Nouioui I."/>
        </authorList>
    </citation>
    <scope>NUCLEOTIDE SEQUENCE [LARGE SCALE GENOMIC DNA]</scope>
    <source>
        <strain evidence="2">DSM 41640</strain>
    </source>
</reference>
<dbReference type="EMBL" id="JAVREZ010000012">
    <property type="protein sequence ID" value="MDT0484445.1"/>
    <property type="molecule type" value="Genomic_DNA"/>
</dbReference>